<organism evidence="1 2">
    <name type="scientific">Marinomonas profundimaris</name>
    <dbReference type="NCBI Taxonomy" id="1208321"/>
    <lineage>
        <taxon>Bacteria</taxon>
        <taxon>Pseudomonadati</taxon>
        <taxon>Pseudomonadota</taxon>
        <taxon>Gammaproteobacteria</taxon>
        <taxon>Oceanospirillales</taxon>
        <taxon>Oceanospirillaceae</taxon>
        <taxon>Marinomonas</taxon>
    </lineage>
</organism>
<dbReference type="RefSeq" id="WP_024022395.1">
    <property type="nucleotide sequence ID" value="NZ_AYOZ01000001.1"/>
</dbReference>
<evidence type="ECO:0008006" key="3">
    <source>
        <dbReference type="Google" id="ProtNLM"/>
    </source>
</evidence>
<dbReference type="eggNOG" id="COG3332">
    <property type="taxonomic scope" value="Bacteria"/>
</dbReference>
<protein>
    <recommendedName>
        <fullName evidence="3">NRDE family protein</fullName>
    </recommendedName>
</protein>
<comment type="caution">
    <text evidence="1">The sequence shown here is derived from an EMBL/GenBank/DDBJ whole genome shotgun (WGS) entry which is preliminary data.</text>
</comment>
<dbReference type="EMBL" id="AYOZ01000001">
    <property type="protein sequence ID" value="ETI62330.1"/>
    <property type="molecule type" value="Genomic_DNA"/>
</dbReference>
<dbReference type="OrthoDB" id="1113830at2"/>
<dbReference type="AlphaFoldDB" id="W1RZW7"/>
<evidence type="ECO:0000313" key="2">
    <source>
        <dbReference type="Proteomes" id="UP000018857"/>
    </source>
</evidence>
<evidence type="ECO:0000313" key="1">
    <source>
        <dbReference type="EMBL" id="ETI62330.1"/>
    </source>
</evidence>
<dbReference type="Pfam" id="PF05742">
    <property type="entry name" value="TANGO2"/>
    <property type="match status" value="1"/>
</dbReference>
<proteinExistence type="predicted"/>
<dbReference type="STRING" id="1208321.D104_00860"/>
<dbReference type="InterPro" id="IPR008551">
    <property type="entry name" value="TANGO2"/>
</dbReference>
<keyword evidence="2" id="KW-1185">Reference proteome</keyword>
<sequence>MCSVSWCLDTSGYQLFFNRDEQKTREPALVPQSFFQQQTHVLMPIDPVGNGSWISLNEHGVSLCLLNNYQGQKPEGPLISRGQLLKSLSSESSIANVEAQFSQLALDRFAPFILLAFERSNNQVRAFEWDGKHANVGYVTSPQFSSAVTLEKASAYRQSTYDKAPIKNTDAYLAFHSNHHPEQPHLSVCMHREDADTVSFTRIHVSGDRMEMSYVPGSPCTHLSPATLAALTYVLPKTFSLVHEY</sequence>
<name>W1RZW7_9GAMM</name>
<dbReference type="Proteomes" id="UP000018857">
    <property type="component" value="Unassembled WGS sequence"/>
</dbReference>
<gene>
    <name evidence="1" type="ORF">D104_00860</name>
</gene>
<reference evidence="1 2" key="1">
    <citation type="journal article" date="2014" name="Genome Announc.">
        <title>Draft Genome Sequence of Marinomonas sp. Strain D104, a Polycyclic Aromatic Hydrocarbon-Degrading Bacterium from the Deep-Sea Sediment of the Arctic Ocean.</title>
        <authorList>
            <person name="Dong C."/>
            <person name="Bai X."/>
            <person name="Lai Q."/>
            <person name="Xie Y."/>
            <person name="Chen X."/>
            <person name="Shao Z."/>
        </authorList>
    </citation>
    <scope>NUCLEOTIDE SEQUENCE [LARGE SCALE GENOMIC DNA]</scope>
    <source>
        <strain evidence="1 2">D104</strain>
    </source>
</reference>
<accession>W1RZW7</accession>
<dbReference type="PATRIC" id="fig|1208321.3.peg.173"/>